<accession>A0A0J8A8D5</accession>
<proteinExistence type="predicted"/>
<gene>
    <name evidence="2" type="ORF">V473_23365</name>
</gene>
<evidence type="ECO:0000313" key="2">
    <source>
        <dbReference type="EMBL" id="KMS51575.1"/>
    </source>
</evidence>
<reference evidence="2 3" key="1">
    <citation type="journal article" date="2015" name="G3 (Bethesda)">
        <title>Insights into Ongoing Evolution of the Hexachlorocyclohexane Catabolic Pathway from Comparative Genomics of Ten Sphingomonadaceae Strains.</title>
        <authorList>
            <person name="Pearce S.L."/>
            <person name="Oakeshott J.G."/>
            <person name="Pandey G."/>
        </authorList>
    </citation>
    <scope>NUCLEOTIDE SEQUENCE [LARGE SCALE GENOMIC DNA]</scope>
    <source>
        <strain evidence="2 3">LL01</strain>
    </source>
</reference>
<evidence type="ECO:0000256" key="1">
    <source>
        <dbReference type="SAM" id="Coils"/>
    </source>
</evidence>
<organism evidence="2 3">
    <name type="scientific">Sphingobium cupriresistens LL01</name>
    <dbReference type="NCBI Taxonomy" id="1420583"/>
    <lineage>
        <taxon>Bacteria</taxon>
        <taxon>Pseudomonadati</taxon>
        <taxon>Pseudomonadota</taxon>
        <taxon>Alphaproteobacteria</taxon>
        <taxon>Sphingomonadales</taxon>
        <taxon>Sphingomonadaceae</taxon>
        <taxon>Sphingobium</taxon>
    </lineage>
</organism>
<protein>
    <submittedName>
        <fullName evidence="2">Uncharacterized protein</fullName>
    </submittedName>
</protein>
<name>A0A0J8A8D5_9SPHN</name>
<dbReference type="EMBL" id="JACT01000009">
    <property type="protein sequence ID" value="KMS51575.1"/>
    <property type="molecule type" value="Genomic_DNA"/>
</dbReference>
<comment type="caution">
    <text evidence="2">The sequence shown here is derived from an EMBL/GenBank/DDBJ whole genome shotgun (WGS) entry which is preliminary data.</text>
</comment>
<dbReference type="AlphaFoldDB" id="A0A0J8A8D5"/>
<keyword evidence="1" id="KW-0175">Coiled coil</keyword>
<feature type="coiled-coil region" evidence="1">
    <location>
        <begin position="7"/>
        <end position="37"/>
    </location>
</feature>
<sequence length="85" mass="8865">MAKSPALESIKQERVKLEAALAAIVQREKEAEDALRDAGRPVLLAALERVKIPELDRSDARAIAAAIAKHGAAKVAAALVGLSGD</sequence>
<dbReference type="RefSeq" id="WP_066609282.1">
    <property type="nucleotide sequence ID" value="NZ_KQ130440.1"/>
</dbReference>
<dbReference type="Proteomes" id="UP000052232">
    <property type="component" value="Unassembled WGS sequence"/>
</dbReference>
<keyword evidence="3" id="KW-1185">Reference proteome</keyword>
<dbReference type="PATRIC" id="fig|1420583.3.peg.4484"/>
<evidence type="ECO:0000313" key="3">
    <source>
        <dbReference type="Proteomes" id="UP000052232"/>
    </source>
</evidence>